<dbReference type="InterPro" id="IPR003439">
    <property type="entry name" value="ABC_transporter-like_ATP-bd"/>
</dbReference>
<dbReference type="Pfam" id="PF00664">
    <property type="entry name" value="ABC_membrane"/>
    <property type="match status" value="1"/>
</dbReference>
<dbReference type="GO" id="GO:0015421">
    <property type="term" value="F:ABC-type oligopeptide transporter activity"/>
    <property type="evidence" value="ECO:0007669"/>
    <property type="project" value="TreeGrafter"/>
</dbReference>
<dbReference type="GO" id="GO:0005524">
    <property type="term" value="F:ATP binding"/>
    <property type="evidence" value="ECO:0007669"/>
    <property type="project" value="UniProtKB-KW"/>
</dbReference>
<keyword evidence="3" id="KW-0547">Nucleotide-binding</keyword>
<dbReference type="InterPro" id="IPR036640">
    <property type="entry name" value="ABC1_TM_sf"/>
</dbReference>
<dbReference type="SMART" id="SM00382">
    <property type="entry name" value="AAA"/>
    <property type="match status" value="1"/>
</dbReference>
<dbReference type="InterPro" id="IPR039421">
    <property type="entry name" value="Type_1_exporter"/>
</dbReference>
<dbReference type="CDD" id="cd07346">
    <property type="entry name" value="ABC_6TM_exporters"/>
    <property type="match status" value="1"/>
</dbReference>
<feature type="transmembrane region" description="Helical" evidence="7">
    <location>
        <begin position="69"/>
        <end position="89"/>
    </location>
</feature>
<feature type="transmembrane region" description="Helical" evidence="7">
    <location>
        <begin position="166"/>
        <end position="186"/>
    </location>
</feature>
<evidence type="ECO:0000256" key="5">
    <source>
        <dbReference type="ARBA" id="ARBA00022989"/>
    </source>
</evidence>
<dbReference type="PROSITE" id="PS50893">
    <property type="entry name" value="ABC_TRANSPORTER_2"/>
    <property type="match status" value="1"/>
</dbReference>
<dbReference type="InterPro" id="IPR011527">
    <property type="entry name" value="ABC1_TM_dom"/>
</dbReference>
<protein>
    <submittedName>
        <fullName evidence="10">ABC transporter ATP-binding protein</fullName>
    </submittedName>
</protein>
<feature type="domain" description="ABC transporter" evidence="8">
    <location>
        <begin position="345"/>
        <end position="579"/>
    </location>
</feature>
<name>A0A927W8N8_9CLOT</name>
<reference evidence="10" key="1">
    <citation type="submission" date="2019-04" db="EMBL/GenBank/DDBJ databases">
        <title>Evolution of Biomass-Degrading Anaerobic Consortia Revealed by Metagenomics.</title>
        <authorList>
            <person name="Peng X."/>
        </authorList>
    </citation>
    <scope>NUCLEOTIDE SEQUENCE</scope>
    <source>
        <strain evidence="10">SIG254</strain>
    </source>
</reference>
<evidence type="ECO:0000259" key="9">
    <source>
        <dbReference type="PROSITE" id="PS50929"/>
    </source>
</evidence>
<dbReference type="Gene3D" id="3.40.50.300">
    <property type="entry name" value="P-loop containing nucleotide triphosphate hydrolases"/>
    <property type="match status" value="1"/>
</dbReference>
<evidence type="ECO:0000256" key="2">
    <source>
        <dbReference type="ARBA" id="ARBA00022692"/>
    </source>
</evidence>
<dbReference type="AlphaFoldDB" id="A0A927W8N8"/>
<dbReference type="PANTHER" id="PTHR43394">
    <property type="entry name" value="ATP-DEPENDENT PERMEASE MDL1, MITOCHONDRIAL"/>
    <property type="match status" value="1"/>
</dbReference>
<accession>A0A927W8N8</accession>
<keyword evidence="5 7" id="KW-1133">Transmembrane helix</keyword>
<dbReference type="PANTHER" id="PTHR43394:SF1">
    <property type="entry name" value="ATP-BINDING CASSETTE SUB-FAMILY B MEMBER 10, MITOCHONDRIAL"/>
    <property type="match status" value="1"/>
</dbReference>
<keyword evidence="4 10" id="KW-0067">ATP-binding</keyword>
<feature type="transmembrane region" description="Helical" evidence="7">
    <location>
        <begin position="243"/>
        <end position="259"/>
    </location>
</feature>
<evidence type="ECO:0000256" key="7">
    <source>
        <dbReference type="SAM" id="Phobius"/>
    </source>
</evidence>
<gene>
    <name evidence="10" type="ORF">E7215_12520</name>
</gene>
<evidence type="ECO:0000259" key="8">
    <source>
        <dbReference type="PROSITE" id="PS50893"/>
    </source>
</evidence>
<dbReference type="EMBL" id="SVCM01000142">
    <property type="protein sequence ID" value="MBE6060981.1"/>
    <property type="molecule type" value="Genomic_DNA"/>
</dbReference>
<dbReference type="InterPro" id="IPR017871">
    <property type="entry name" value="ABC_transporter-like_CS"/>
</dbReference>
<evidence type="ECO:0000313" key="11">
    <source>
        <dbReference type="Proteomes" id="UP000768462"/>
    </source>
</evidence>
<evidence type="ECO:0000256" key="6">
    <source>
        <dbReference type="ARBA" id="ARBA00023136"/>
    </source>
</evidence>
<evidence type="ECO:0000256" key="1">
    <source>
        <dbReference type="ARBA" id="ARBA00004651"/>
    </source>
</evidence>
<organism evidence="10 11">
    <name type="scientific">Clostridium sulfidigenes</name>
    <dbReference type="NCBI Taxonomy" id="318464"/>
    <lineage>
        <taxon>Bacteria</taxon>
        <taxon>Bacillati</taxon>
        <taxon>Bacillota</taxon>
        <taxon>Clostridia</taxon>
        <taxon>Eubacteriales</taxon>
        <taxon>Clostridiaceae</taxon>
        <taxon>Clostridium</taxon>
    </lineage>
</organism>
<evidence type="ECO:0000256" key="3">
    <source>
        <dbReference type="ARBA" id="ARBA00022741"/>
    </source>
</evidence>
<keyword evidence="6 7" id="KW-0472">Membrane</keyword>
<keyword evidence="2 7" id="KW-0812">Transmembrane</keyword>
<dbReference type="GO" id="GO:0005886">
    <property type="term" value="C:plasma membrane"/>
    <property type="evidence" value="ECO:0007669"/>
    <property type="project" value="UniProtKB-SubCell"/>
</dbReference>
<dbReference type="Gene3D" id="1.20.1560.10">
    <property type="entry name" value="ABC transporter type 1, transmembrane domain"/>
    <property type="match status" value="1"/>
</dbReference>
<sequence>MEKRKRISKKDITLIFRALLYIKNYKMKFAILLLSIFTVILLGIFQPLVSGKIIEDLSLKNYDNINNGLVFLLIIYVANSFINFIKGYMESEISNGIIKDLRLEMYDKILNLSMDVFNRVKIGEFISRLQGDIYTVANIITSQLVNIIINVVNVLVLGIVIFRINWILALIVVISFPLTYISFLLFGSKLRKENKKLIKINDNYFTVMQQSLYGIKHIKTLGLKKENYNIFNKVSTSLRNKQVFIALITLISTNITMLITCVNNIIILGVGAFFVKMGSLSIQFYLAFGSYSNQFSQAIISLTKVNSDIQQMLASLERIFDLLDNKNLSQEVFGSKELDNIKGQITLENVYFAYEENKDILQNVSLTIKPNKLTVIVGENGCGKSTIFNILSGLYKVREGNIFIDGIEINDISEKSLRKSIYLVHQQSFMFNLSIIDNFKMVKPEASIDAIMDACKLVDMHDYIMNLHSKYETIIEENTCNLSGGQKQRLSLAICLLKDTPIILLDEVTSALDIQSRDMIEKIIKNISRNKTVIAISHDISTIKNADEVILFNENNNVNIISNDSDEKRNDDYWKLLLYRAN</sequence>
<dbReference type="InterPro" id="IPR027417">
    <property type="entry name" value="P-loop_NTPase"/>
</dbReference>
<dbReference type="PROSITE" id="PS00211">
    <property type="entry name" value="ABC_TRANSPORTER_1"/>
    <property type="match status" value="1"/>
</dbReference>
<dbReference type="GO" id="GO:0016887">
    <property type="term" value="F:ATP hydrolysis activity"/>
    <property type="evidence" value="ECO:0007669"/>
    <property type="project" value="InterPro"/>
</dbReference>
<dbReference type="PROSITE" id="PS50929">
    <property type="entry name" value="ABC_TM1F"/>
    <property type="match status" value="1"/>
</dbReference>
<dbReference type="Pfam" id="PF00005">
    <property type="entry name" value="ABC_tran"/>
    <property type="match status" value="1"/>
</dbReference>
<evidence type="ECO:0000313" key="10">
    <source>
        <dbReference type="EMBL" id="MBE6060981.1"/>
    </source>
</evidence>
<dbReference type="SUPFAM" id="SSF90123">
    <property type="entry name" value="ABC transporter transmembrane region"/>
    <property type="match status" value="1"/>
</dbReference>
<dbReference type="SUPFAM" id="SSF52540">
    <property type="entry name" value="P-loop containing nucleoside triphosphate hydrolases"/>
    <property type="match status" value="1"/>
</dbReference>
<feature type="transmembrane region" description="Helical" evidence="7">
    <location>
        <begin position="29"/>
        <end position="49"/>
    </location>
</feature>
<feature type="domain" description="ABC transmembrane type-1" evidence="9">
    <location>
        <begin position="30"/>
        <end position="311"/>
    </location>
</feature>
<evidence type="ECO:0000256" key="4">
    <source>
        <dbReference type="ARBA" id="ARBA00022840"/>
    </source>
</evidence>
<feature type="transmembrane region" description="Helical" evidence="7">
    <location>
        <begin position="136"/>
        <end position="160"/>
    </location>
</feature>
<proteinExistence type="predicted"/>
<comment type="subcellular location">
    <subcellularLocation>
        <location evidence="1">Cell membrane</location>
        <topology evidence="1">Multi-pass membrane protein</topology>
    </subcellularLocation>
</comment>
<dbReference type="Proteomes" id="UP000768462">
    <property type="component" value="Unassembled WGS sequence"/>
</dbReference>
<dbReference type="InterPro" id="IPR003593">
    <property type="entry name" value="AAA+_ATPase"/>
</dbReference>
<comment type="caution">
    <text evidence="10">The sequence shown here is derived from an EMBL/GenBank/DDBJ whole genome shotgun (WGS) entry which is preliminary data.</text>
</comment>